<organism evidence="2 3">
    <name type="scientific">Paenibacillus aurantiacus</name>
    <dbReference type="NCBI Taxonomy" id="1936118"/>
    <lineage>
        <taxon>Bacteria</taxon>
        <taxon>Bacillati</taxon>
        <taxon>Bacillota</taxon>
        <taxon>Bacilli</taxon>
        <taxon>Bacillales</taxon>
        <taxon>Paenibacillaceae</taxon>
        <taxon>Paenibacillus</taxon>
    </lineage>
</organism>
<proteinExistence type="predicted"/>
<accession>A0ABV5KV30</accession>
<dbReference type="Proteomes" id="UP001589747">
    <property type="component" value="Unassembled WGS sequence"/>
</dbReference>
<name>A0ABV5KV30_9BACL</name>
<dbReference type="InterPro" id="IPR050765">
    <property type="entry name" value="Riboflavin_Biosynth_HTPR"/>
</dbReference>
<evidence type="ECO:0000313" key="3">
    <source>
        <dbReference type="Proteomes" id="UP001589747"/>
    </source>
</evidence>
<dbReference type="PANTHER" id="PTHR38011:SF11">
    <property type="entry name" value="2,5-DIAMINO-6-RIBOSYLAMINO-4(3H)-PYRIMIDINONE 5'-PHOSPHATE REDUCTASE"/>
    <property type="match status" value="1"/>
</dbReference>
<dbReference type="PANTHER" id="PTHR38011">
    <property type="entry name" value="DIHYDROFOLATE REDUCTASE FAMILY PROTEIN (AFU_ORTHOLOGUE AFUA_8G06820)"/>
    <property type="match status" value="1"/>
</dbReference>
<dbReference type="EMBL" id="JBHMDO010000039">
    <property type="protein sequence ID" value="MFB9329075.1"/>
    <property type="molecule type" value="Genomic_DNA"/>
</dbReference>
<dbReference type="RefSeq" id="WP_377498995.1">
    <property type="nucleotide sequence ID" value="NZ_JBHMDO010000039.1"/>
</dbReference>
<feature type="domain" description="Bacterial bifunctional deaminase-reductase C-terminal" evidence="1">
    <location>
        <begin position="6"/>
        <end position="163"/>
    </location>
</feature>
<dbReference type="Gene3D" id="3.40.430.10">
    <property type="entry name" value="Dihydrofolate Reductase, subunit A"/>
    <property type="match status" value="1"/>
</dbReference>
<protein>
    <submittedName>
        <fullName evidence="2">Dihydrofolate reductase family protein</fullName>
    </submittedName>
</protein>
<dbReference type="SUPFAM" id="SSF53597">
    <property type="entry name" value="Dihydrofolate reductase-like"/>
    <property type="match status" value="1"/>
</dbReference>
<dbReference type="Pfam" id="PF01872">
    <property type="entry name" value="RibD_C"/>
    <property type="match status" value="1"/>
</dbReference>
<evidence type="ECO:0000313" key="2">
    <source>
        <dbReference type="EMBL" id="MFB9329075.1"/>
    </source>
</evidence>
<keyword evidence="3" id="KW-1185">Reference proteome</keyword>
<comment type="caution">
    <text evidence="2">The sequence shown here is derived from an EMBL/GenBank/DDBJ whole genome shotgun (WGS) entry which is preliminary data.</text>
</comment>
<gene>
    <name evidence="2" type="ORF">ACFFSY_24330</name>
</gene>
<evidence type="ECO:0000259" key="1">
    <source>
        <dbReference type="Pfam" id="PF01872"/>
    </source>
</evidence>
<dbReference type="InterPro" id="IPR024072">
    <property type="entry name" value="DHFR-like_dom_sf"/>
</dbReference>
<reference evidence="2 3" key="1">
    <citation type="submission" date="2024-09" db="EMBL/GenBank/DDBJ databases">
        <authorList>
            <person name="Sun Q."/>
            <person name="Mori K."/>
        </authorList>
    </citation>
    <scope>NUCLEOTIDE SEQUENCE [LARGE SCALE GENOMIC DNA]</scope>
    <source>
        <strain evidence="2 3">TISTR 2452</strain>
    </source>
</reference>
<dbReference type="InterPro" id="IPR002734">
    <property type="entry name" value="RibDG_C"/>
</dbReference>
<sequence>MTKQKTILYIAMSLDGYIAREDGSVDWLEAVEGDGDNGYGAFYEGVGSLIMGRATYDICLQLSEQWMYAGKPCYVYSRTPRPSGELVEFTSESPDRLTERLQQTSQGHIWLMGGGEIVRMFLERDLIDEMQLAIIPTVLGRGIPLFPVDTKTSGFRLDETEKHGDIVIITYTRP</sequence>